<reference evidence="5" key="1">
    <citation type="journal article" date="2021" name="PeerJ">
        <title>Extensive microbial diversity within the chicken gut microbiome revealed by metagenomics and culture.</title>
        <authorList>
            <person name="Gilroy R."/>
            <person name="Ravi A."/>
            <person name="Getino M."/>
            <person name="Pursley I."/>
            <person name="Horton D.L."/>
            <person name="Alikhan N.F."/>
            <person name="Baker D."/>
            <person name="Gharbi K."/>
            <person name="Hall N."/>
            <person name="Watson M."/>
            <person name="Adriaenssens E.M."/>
            <person name="Foster-Nyarko E."/>
            <person name="Jarju S."/>
            <person name="Secka A."/>
            <person name="Antonio M."/>
            <person name="Oren A."/>
            <person name="Chaudhuri R.R."/>
            <person name="La Ragione R."/>
            <person name="Hildebrand F."/>
            <person name="Pallen M.J."/>
        </authorList>
    </citation>
    <scope>NUCLEOTIDE SEQUENCE</scope>
    <source>
        <strain evidence="5">MalCec1-1739</strain>
    </source>
</reference>
<accession>A0A9D2UJB5</accession>
<evidence type="ECO:0000256" key="1">
    <source>
        <dbReference type="ARBA" id="ARBA00005656"/>
    </source>
</evidence>
<evidence type="ECO:0000256" key="3">
    <source>
        <dbReference type="ARBA" id="ARBA00023315"/>
    </source>
</evidence>
<dbReference type="SUPFAM" id="SSF53659">
    <property type="entry name" value="Isocitrate/Isopropylmalate dehydrogenase-like"/>
    <property type="match status" value="1"/>
</dbReference>
<gene>
    <name evidence="5" type="ORF">IAA93_07050</name>
</gene>
<dbReference type="InterPro" id="IPR002505">
    <property type="entry name" value="PTA_PTB"/>
</dbReference>
<evidence type="ECO:0000313" key="6">
    <source>
        <dbReference type="Proteomes" id="UP000787625"/>
    </source>
</evidence>
<dbReference type="InterPro" id="IPR050500">
    <property type="entry name" value="Phos_Acetyltrans/Butyryltrans"/>
</dbReference>
<comment type="caution">
    <text evidence="5">The sequence shown here is derived from an EMBL/GenBank/DDBJ whole genome shotgun (WGS) entry which is preliminary data.</text>
</comment>
<comment type="similarity">
    <text evidence="1">Belongs to the phosphate acetyltransferase and butyryltransferase family.</text>
</comment>
<name>A0A9D2UJB5_9BACT</name>
<dbReference type="EMBL" id="DWUP01000165">
    <property type="protein sequence ID" value="HJD53462.1"/>
    <property type="molecule type" value="Genomic_DNA"/>
</dbReference>
<dbReference type="Pfam" id="PF01515">
    <property type="entry name" value="PTA_PTB"/>
    <property type="match status" value="1"/>
</dbReference>
<reference evidence="5" key="2">
    <citation type="submission" date="2021-04" db="EMBL/GenBank/DDBJ databases">
        <authorList>
            <person name="Gilroy R."/>
        </authorList>
    </citation>
    <scope>NUCLEOTIDE SEQUENCE</scope>
    <source>
        <strain evidence="5">MalCec1-1739</strain>
    </source>
</reference>
<evidence type="ECO:0000259" key="4">
    <source>
        <dbReference type="Pfam" id="PF01515"/>
    </source>
</evidence>
<evidence type="ECO:0000256" key="2">
    <source>
        <dbReference type="ARBA" id="ARBA00022679"/>
    </source>
</evidence>
<proteinExistence type="inferred from homology"/>
<dbReference type="GO" id="GO:0016746">
    <property type="term" value="F:acyltransferase activity"/>
    <property type="evidence" value="ECO:0007669"/>
    <property type="project" value="UniProtKB-KW"/>
</dbReference>
<dbReference type="Gene3D" id="3.40.718.10">
    <property type="entry name" value="Isopropylmalate Dehydrogenase"/>
    <property type="match status" value="1"/>
</dbReference>
<dbReference type="PANTHER" id="PTHR43356:SF2">
    <property type="entry name" value="PHOSPHATE ACETYLTRANSFERASE"/>
    <property type="match status" value="1"/>
</dbReference>
<sequence>MEIIHSFSQLSEHLVSSSCRKRIAVACPHDVHTTDAIMMALQRGIATFTLFGDAARINSFAGLGGMPGVEVYDEADCDKATAMAVDAVRRGEADILMKGSINTDNILKAILNKEHGILPKGNVISHVTVMEVPGRPKLIFMGDVAVIPYPTLAQRVQIINYILRCCRAFGIERPRLGLIHFTEKVNPKFPNSTDYVELVKMAHAGDFGECIIDGPMDVRTAFDNESAVIKGIHSPLEGDADGLVFPNIESGNVFYKTMTYFCHAEIAGILLGAQCPVVVSSRGDSVLSKYNSIALACAIS</sequence>
<keyword evidence="3" id="KW-0012">Acyltransferase</keyword>
<protein>
    <submittedName>
        <fullName evidence="5">Phosphate butyryltransferase</fullName>
    </submittedName>
</protein>
<dbReference type="PANTHER" id="PTHR43356">
    <property type="entry name" value="PHOSPHATE ACETYLTRANSFERASE"/>
    <property type="match status" value="1"/>
</dbReference>
<organism evidence="5 6">
    <name type="scientific">Candidatus Avibacteroides avistercoris</name>
    <dbReference type="NCBI Taxonomy" id="2840690"/>
    <lineage>
        <taxon>Bacteria</taxon>
        <taxon>Pseudomonadati</taxon>
        <taxon>Bacteroidota</taxon>
        <taxon>Bacteroidia</taxon>
        <taxon>Bacteroidales</taxon>
        <taxon>Bacteroidaceae</taxon>
        <taxon>Bacteroidaceae incertae sedis</taxon>
        <taxon>Candidatus Avibacteroides</taxon>
    </lineage>
</organism>
<dbReference type="AlphaFoldDB" id="A0A9D2UJB5"/>
<keyword evidence="2" id="KW-0808">Transferase</keyword>
<dbReference type="Proteomes" id="UP000787625">
    <property type="component" value="Unassembled WGS sequence"/>
</dbReference>
<evidence type="ECO:0000313" key="5">
    <source>
        <dbReference type="EMBL" id="HJD53462.1"/>
    </source>
</evidence>
<dbReference type="PIRSF" id="PIRSF000428">
    <property type="entry name" value="P_Ac_trans"/>
    <property type="match status" value="1"/>
</dbReference>
<feature type="domain" description="Phosphate acetyl/butaryl transferase" evidence="4">
    <location>
        <begin position="79"/>
        <end position="297"/>
    </location>
</feature>
<dbReference type="InterPro" id="IPR012147">
    <property type="entry name" value="P_Ac_Bu_trans"/>
</dbReference>